<proteinExistence type="predicted"/>
<protein>
    <submittedName>
        <fullName evidence="1">Uncharacterized protein</fullName>
    </submittedName>
</protein>
<gene>
    <name evidence="1" type="primary">AVEN_1835_1</name>
    <name evidence="1" type="ORF">TNCV_2176661</name>
</gene>
<dbReference type="AlphaFoldDB" id="A0A8X6VU02"/>
<comment type="caution">
    <text evidence="1">The sequence shown here is derived from an EMBL/GenBank/DDBJ whole genome shotgun (WGS) entry which is preliminary data.</text>
</comment>
<keyword evidence="2" id="KW-1185">Reference proteome</keyword>
<dbReference type="EMBL" id="BMAU01021361">
    <property type="protein sequence ID" value="GFY22405.1"/>
    <property type="molecule type" value="Genomic_DNA"/>
</dbReference>
<name>A0A8X6VU02_TRICX</name>
<accession>A0A8X6VU02</accession>
<reference evidence="1" key="1">
    <citation type="submission" date="2020-08" db="EMBL/GenBank/DDBJ databases">
        <title>Multicomponent nature underlies the extraordinary mechanical properties of spider dragline silk.</title>
        <authorList>
            <person name="Kono N."/>
            <person name="Nakamura H."/>
            <person name="Mori M."/>
            <person name="Yoshida Y."/>
            <person name="Ohtoshi R."/>
            <person name="Malay A.D."/>
            <person name="Moran D.A.P."/>
            <person name="Tomita M."/>
            <person name="Numata K."/>
            <person name="Arakawa K."/>
        </authorList>
    </citation>
    <scope>NUCLEOTIDE SEQUENCE</scope>
</reference>
<evidence type="ECO:0000313" key="2">
    <source>
        <dbReference type="Proteomes" id="UP000887159"/>
    </source>
</evidence>
<evidence type="ECO:0000313" key="1">
    <source>
        <dbReference type="EMBL" id="GFY22405.1"/>
    </source>
</evidence>
<sequence length="115" mass="13202">MLSLTKDIVLTGKSMHVLQKIDRSLLNEYFRVSIMDKPTVSEKVKKTEHLQLEVRFYKNSEQLFSSYKHLVFNLLANNKVKIHIPDTSTVNFQDGLKDLSGLKQSTLYGGTRISD</sequence>
<dbReference type="Proteomes" id="UP000887159">
    <property type="component" value="Unassembled WGS sequence"/>
</dbReference>
<organism evidence="1 2">
    <name type="scientific">Trichonephila clavipes</name>
    <name type="common">Golden silk orbweaver</name>
    <name type="synonym">Nephila clavipes</name>
    <dbReference type="NCBI Taxonomy" id="2585209"/>
    <lineage>
        <taxon>Eukaryota</taxon>
        <taxon>Metazoa</taxon>
        <taxon>Ecdysozoa</taxon>
        <taxon>Arthropoda</taxon>
        <taxon>Chelicerata</taxon>
        <taxon>Arachnida</taxon>
        <taxon>Araneae</taxon>
        <taxon>Araneomorphae</taxon>
        <taxon>Entelegynae</taxon>
        <taxon>Araneoidea</taxon>
        <taxon>Nephilidae</taxon>
        <taxon>Trichonephila</taxon>
    </lineage>
</organism>